<feature type="domain" description="MacB-like periplasmic core" evidence="9">
    <location>
        <begin position="19"/>
        <end position="237"/>
    </location>
</feature>
<feature type="transmembrane region" description="Helical" evidence="7">
    <location>
        <begin position="752"/>
        <end position="771"/>
    </location>
</feature>
<dbReference type="NCBIfam" id="TIGR03434">
    <property type="entry name" value="ADOP"/>
    <property type="match status" value="1"/>
</dbReference>
<feature type="domain" description="ABC3 transporter permease C-terminal" evidence="8">
    <location>
        <begin position="700"/>
        <end position="812"/>
    </location>
</feature>
<evidence type="ECO:0000256" key="6">
    <source>
        <dbReference type="ARBA" id="ARBA00038076"/>
    </source>
</evidence>
<evidence type="ECO:0008006" key="12">
    <source>
        <dbReference type="Google" id="ProtNLM"/>
    </source>
</evidence>
<dbReference type="PANTHER" id="PTHR30572">
    <property type="entry name" value="MEMBRANE COMPONENT OF TRANSPORTER-RELATED"/>
    <property type="match status" value="1"/>
</dbReference>
<feature type="transmembrane region" description="Helical" evidence="7">
    <location>
        <begin position="21"/>
        <end position="45"/>
    </location>
</feature>
<comment type="similarity">
    <text evidence="6">Belongs to the ABC-4 integral membrane protein family.</text>
</comment>
<evidence type="ECO:0000256" key="4">
    <source>
        <dbReference type="ARBA" id="ARBA00022989"/>
    </source>
</evidence>
<dbReference type="Proteomes" id="UP001161325">
    <property type="component" value="Unassembled WGS sequence"/>
</dbReference>
<name>A0AA37QES7_9BACT</name>
<dbReference type="PANTHER" id="PTHR30572:SF4">
    <property type="entry name" value="ABC TRANSPORTER PERMEASE YTRF"/>
    <property type="match status" value="1"/>
</dbReference>
<keyword evidence="4 7" id="KW-1133">Transmembrane helix</keyword>
<dbReference type="GO" id="GO:0022857">
    <property type="term" value="F:transmembrane transporter activity"/>
    <property type="evidence" value="ECO:0007669"/>
    <property type="project" value="TreeGrafter"/>
</dbReference>
<feature type="transmembrane region" description="Helical" evidence="7">
    <location>
        <begin position="340"/>
        <end position="363"/>
    </location>
</feature>
<keyword evidence="11" id="KW-1185">Reference proteome</keyword>
<dbReference type="EMBL" id="BRXS01000003">
    <property type="protein sequence ID" value="GLC25443.1"/>
    <property type="molecule type" value="Genomic_DNA"/>
</dbReference>
<feature type="transmembrane region" description="Helical" evidence="7">
    <location>
        <begin position="693"/>
        <end position="722"/>
    </location>
</feature>
<dbReference type="InterPro" id="IPR017800">
    <property type="entry name" value="ADOP"/>
</dbReference>
<evidence type="ECO:0000313" key="10">
    <source>
        <dbReference type="EMBL" id="GLC25443.1"/>
    </source>
</evidence>
<evidence type="ECO:0000256" key="7">
    <source>
        <dbReference type="SAM" id="Phobius"/>
    </source>
</evidence>
<dbReference type="Pfam" id="PF02687">
    <property type="entry name" value="FtsX"/>
    <property type="match status" value="2"/>
</dbReference>
<reference evidence="10" key="1">
    <citation type="submission" date="2022-08" db="EMBL/GenBank/DDBJ databases">
        <title>Draft genome sequencing of Roseisolibacter agri AW1220.</title>
        <authorList>
            <person name="Tobiishi Y."/>
            <person name="Tonouchi A."/>
        </authorList>
    </citation>
    <scope>NUCLEOTIDE SEQUENCE</scope>
    <source>
        <strain evidence="10">AW1220</strain>
    </source>
</reference>
<dbReference type="GO" id="GO:0005886">
    <property type="term" value="C:plasma membrane"/>
    <property type="evidence" value="ECO:0007669"/>
    <property type="project" value="UniProtKB-SubCell"/>
</dbReference>
<feature type="domain" description="MacB-like periplasmic core" evidence="9">
    <location>
        <begin position="537"/>
        <end position="657"/>
    </location>
</feature>
<keyword evidence="5 7" id="KW-0472">Membrane</keyword>
<sequence length="820" mass="85321">MIPDLQYALRQLARSPGFTALVVLCLALGIGVNVATFGAVDALLYRPPAGVRDEGTLRRLRVEVPRTPGQQIFLNMGYSVGDVDALRARRELFASIAAFAHGKSFVEVGDVAEKVDVAVVGPDYFATLGVRPALGRLLAGSEAGASSEAPVAVLSHAFWRRALGGDPSVVGRTLRVNGRPLTVVGVAAPGFTGTEIESATAVFFPLGLGTVIGYDRRHLGTPDMKWLTAVARMAPGVEPRRADVVATGVLKALDASRPSPVLGFEKSTREVRALPLNAHFSSTGMRSPVPAWLLGATAAVLLVVCANVANLLLLRAERRRHEIATRLAIGAARARVARQLFAEGALLALIGGALGLALATAGARLYRLVPNMPPVDHLIDARAVWFGLGVTVLTTLGFALAPALLGTRDGARALLRTGVRGTARRAPLRATLLVVQFAASLALLGAGGLFVRSLRKVDAVDVGFDARHALAVQVDWQAFGIAPAEARDALVRAQARLRGVPSVAASSLVMLTPFSGAVMSSLHVPGRPSIGDVSDVPGGLFFTNAVDSSYFRTMGIPLVRGRAHVAAAKGAPAEVVVSETFARRVFPNGEAVGQCLTRDATDSTCMRIVGVARDARYLSVTRPPAPIFYGAAGPASDEVAAMLVRARGDESAVRATAEAVRAALLAAEPRIRFANVAPVADGMMRDALAPYRLAATAFTAFGALALLLAAVGLYGVIAYAVTQRTGEFGLRMALGARGADVRRLVLRQGARTALVGGALGGAAAVGIGRALRGRLFGVEPLDPVSLLAVAALLAAVTVVASWLPARRAAQVDPAVALRAD</sequence>
<feature type="transmembrane region" description="Helical" evidence="7">
    <location>
        <begin position="383"/>
        <end position="405"/>
    </location>
</feature>
<evidence type="ECO:0000256" key="1">
    <source>
        <dbReference type="ARBA" id="ARBA00004651"/>
    </source>
</evidence>
<evidence type="ECO:0000256" key="5">
    <source>
        <dbReference type="ARBA" id="ARBA00023136"/>
    </source>
</evidence>
<dbReference type="InterPro" id="IPR003838">
    <property type="entry name" value="ABC3_permease_C"/>
</dbReference>
<dbReference type="AlphaFoldDB" id="A0AA37QES7"/>
<keyword evidence="2" id="KW-1003">Cell membrane</keyword>
<feature type="domain" description="ABC3 transporter permease C-terminal" evidence="8">
    <location>
        <begin position="298"/>
        <end position="405"/>
    </location>
</feature>
<feature type="transmembrane region" description="Helical" evidence="7">
    <location>
        <begin position="783"/>
        <end position="803"/>
    </location>
</feature>
<evidence type="ECO:0000259" key="9">
    <source>
        <dbReference type="Pfam" id="PF12704"/>
    </source>
</evidence>
<dbReference type="InterPro" id="IPR025857">
    <property type="entry name" value="MacB_PCD"/>
</dbReference>
<organism evidence="10 11">
    <name type="scientific">Roseisolibacter agri</name>
    <dbReference type="NCBI Taxonomy" id="2014610"/>
    <lineage>
        <taxon>Bacteria</taxon>
        <taxon>Pseudomonadati</taxon>
        <taxon>Gemmatimonadota</taxon>
        <taxon>Gemmatimonadia</taxon>
        <taxon>Gemmatimonadales</taxon>
        <taxon>Gemmatimonadaceae</taxon>
        <taxon>Roseisolibacter</taxon>
    </lineage>
</organism>
<gene>
    <name evidence="10" type="ORF">rosag_19560</name>
</gene>
<dbReference type="InterPro" id="IPR050250">
    <property type="entry name" value="Macrolide_Exporter_MacB"/>
</dbReference>
<feature type="transmembrane region" description="Helical" evidence="7">
    <location>
        <begin position="426"/>
        <end position="451"/>
    </location>
</feature>
<dbReference type="Pfam" id="PF12704">
    <property type="entry name" value="MacB_PCD"/>
    <property type="match status" value="2"/>
</dbReference>
<evidence type="ECO:0000259" key="8">
    <source>
        <dbReference type="Pfam" id="PF02687"/>
    </source>
</evidence>
<keyword evidence="3 7" id="KW-0812">Transmembrane</keyword>
<dbReference type="RefSeq" id="WP_284349898.1">
    <property type="nucleotide sequence ID" value="NZ_BRXS01000003.1"/>
</dbReference>
<comment type="caution">
    <text evidence="10">The sequence shown here is derived from an EMBL/GenBank/DDBJ whole genome shotgun (WGS) entry which is preliminary data.</text>
</comment>
<evidence type="ECO:0000256" key="2">
    <source>
        <dbReference type="ARBA" id="ARBA00022475"/>
    </source>
</evidence>
<proteinExistence type="inferred from homology"/>
<evidence type="ECO:0000256" key="3">
    <source>
        <dbReference type="ARBA" id="ARBA00022692"/>
    </source>
</evidence>
<evidence type="ECO:0000313" key="11">
    <source>
        <dbReference type="Proteomes" id="UP001161325"/>
    </source>
</evidence>
<comment type="subcellular location">
    <subcellularLocation>
        <location evidence="1">Cell membrane</location>
        <topology evidence="1">Multi-pass membrane protein</topology>
    </subcellularLocation>
</comment>
<protein>
    <recommendedName>
        <fullName evidence="12">Macrolide export ATP-binding/permease protein MacB</fullName>
    </recommendedName>
</protein>
<accession>A0AA37QES7</accession>
<feature type="transmembrane region" description="Helical" evidence="7">
    <location>
        <begin position="291"/>
        <end position="313"/>
    </location>
</feature>